<evidence type="ECO:0000313" key="2">
    <source>
        <dbReference type="EMBL" id="UYQ70908.1"/>
    </source>
</evidence>
<feature type="region of interest" description="Disordered" evidence="1">
    <location>
        <begin position="90"/>
        <end position="113"/>
    </location>
</feature>
<proteinExistence type="predicted"/>
<evidence type="ECO:0000256" key="1">
    <source>
        <dbReference type="SAM" id="MobiDB-lite"/>
    </source>
</evidence>
<gene>
    <name evidence="2" type="ORF">OF122_12640</name>
</gene>
<sequence>MRKHARHLGTGGITPEVSFNVRDLVKIRIRDLAAGPEIRTRAIAVQQKTARPVHFEITTEVRASLLAWLEWRGGTVDDFARLIYIVARTRQAASAAPKMPLGETEQEAGTGNR</sequence>
<reference evidence="2" key="1">
    <citation type="submission" date="2022-10" db="EMBL/GenBank/DDBJ databases">
        <title>YIM 151497 complete genome.</title>
        <authorList>
            <person name="Chen X."/>
        </authorList>
    </citation>
    <scope>NUCLEOTIDE SEQUENCE</scope>
    <source>
        <strain evidence="2">YIM 151497</strain>
    </source>
</reference>
<accession>A0ABY6IJX2</accession>
<dbReference type="RefSeq" id="WP_264224586.1">
    <property type="nucleotide sequence ID" value="NZ_CP107716.1"/>
</dbReference>
<dbReference type="Proteomes" id="UP001163882">
    <property type="component" value="Chromosome"/>
</dbReference>
<evidence type="ECO:0008006" key="4">
    <source>
        <dbReference type="Google" id="ProtNLM"/>
    </source>
</evidence>
<protein>
    <recommendedName>
        <fullName evidence="4">Integrase</fullName>
    </recommendedName>
</protein>
<dbReference type="EMBL" id="CP107716">
    <property type="protein sequence ID" value="UYQ70908.1"/>
    <property type="molecule type" value="Genomic_DNA"/>
</dbReference>
<evidence type="ECO:0000313" key="3">
    <source>
        <dbReference type="Proteomes" id="UP001163882"/>
    </source>
</evidence>
<organism evidence="2 3">
    <name type="scientific">Pelagibacterium flavum</name>
    <dbReference type="NCBI Taxonomy" id="2984530"/>
    <lineage>
        <taxon>Bacteria</taxon>
        <taxon>Pseudomonadati</taxon>
        <taxon>Pseudomonadota</taxon>
        <taxon>Alphaproteobacteria</taxon>
        <taxon>Hyphomicrobiales</taxon>
        <taxon>Devosiaceae</taxon>
        <taxon>Pelagibacterium</taxon>
    </lineage>
</organism>
<keyword evidence="3" id="KW-1185">Reference proteome</keyword>
<name>A0ABY6IJX2_9HYPH</name>